<name>A0A5D4R5F7_9BACI</name>
<dbReference type="RefSeq" id="WP_148975376.1">
    <property type="nucleotide sequence ID" value="NZ_JBNIKU010000002.1"/>
</dbReference>
<dbReference type="AlphaFoldDB" id="A0A5D4R5F7"/>
<dbReference type="SUPFAM" id="SSF52540">
    <property type="entry name" value="P-loop containing nucleoside triphosphate hydrolases"/>
    <property type="match status" value="1"/>
</dbReference>
<feature type="domain" description="ABC transporter" evidence="5">
    <location>
        <begin position="2"/>
        <end position="232"/>
    </location>
</feature>
<reference evidence="6 7" key="1">
    <citation type="submission" date="2019-08" db="EMBL/GenBank/DDBJ databases">
        <title>Bacillus genomes from the desert of Cuatro Cienegas, Coahuila.</title>
        <authorList>
            <person name="Olmedo-Alvarez G."/>
        </authorList>
    </citation>
    <scope>NUCLEOTIDE SEQUENCE [LARGE SCALE GENOMIC DNA]</scope>
    <source>
        <strain evidence="6 7">CH446_14T</strain>
    </source>
</reference>
<evidence type="ECO:0000256" key="4">
    <source>
        <dbReference type="ARBA" id="ARBA00022840"/>
    </source>
</evidence>
<evidence type="ECO:0000313" key="7">
    <source>
        <dbReference type="Proteomes" id="UP000322139"/>
    </source>
</evidence>
<dbReference type="Proteomes" id="UP000322139">
    <property type="component" value="Unassembled WGS sequence"/>
</dbReference>
<evidence type="ECO:0000259" key="5">
    <source>
        <dbReference type="PROSITE" id="PS50893"/>
    </source>
</evidence>
<keyword evidence="4 6" id="KW-0067">ATP-binding</keyword>
<accession>A0A5D4R5F7</accession>
<dbReference type="EMBL" id="VTER01000007">
    <property type="protein sequence ID" value="TYS46597.1"/>
    <property type="molecule type" value="Genomic_DNA"/>
</dbReference>
<dbReference type="GO" id="GO:0016887">
    <property type="term" value="F:ATP hydrolysis activity"/>
    <property type="evidence" value="ECO:0007669"/>
    <property type="project" value="InterPro"/>
</dbReference>
<gene>
    <name evidence="6" type="ORF">FZD51_14050</name>
</gene>
<comment type="similarity">
    <text evidence="1">Belongs to the ABC transporter superfamily.</text>
</comment>
<dbReference type="InterPro" id="IPR025302">
    <property type="entry name" value="DrrA1/2-like_C"/>
</dbReference>
<dbReference type="CDD" id="cd03230">
    <property type="entry name" value="ABC_DR_subfamily_A"/>
    <property type="match status" value="1"/>
</dbReference>
<proteinExistence type="inferred from homology"/>
<keyword evidence="3" id="KW-0547">Nucleotide-binding</keyword>
<evidence type="ECO:0000256" key="3">
    <source>
        <dbReference type="ARBA" id="ARBA00022741"/>
    </source>
</evidence>
<protein>
    <submittedName>
        <fullName evidence="6">ABC transporter ATP-binding protein</fullName>
    </submittedName>
</protein>
<evidence type="ECO:0000256" key="2">
    <source>
        <dbReference type="ARBA" id="ARBA00022448"/>
    </source>
</evidence>
<sequence>MIEIIDLTKRYGKFTALNSLNLQIEKGSVFGFVGQNGAGKSTTFSILATLLAPTSGTAYVNGYNVAEEPKMVRRQIGYMPDFFGVYDQLKAEEYLHFYGASYGIDFKEREKLIPQLLDLVNLEHKRDSYVDLLSRGMKQRLCLARSLIHDPEVLILDEPASGLDPRARVEMREILKELKNMGKTILISSHILPELAEMCDTIGIIDQGKLVAEGSVTEIQAKLRGEKLIMVKVLKDVHKAFSFFEDTPGVSGLKPGEGENLLQFVYKGDDDGQIALLKNAIEAGLSIASFAEAETDLEDVFMEITKGVELS</sequence>
<dbReference type="InterPro" id="IPR003439">
    <property type="entry name" value="ABC_transporter-like_ATP-bd"/>
</dbReference>
<dbReference type="Pfam" id="PF00005">
    <property type="entry name" value="ABC_tran"/>
    <property type="match status" value="1"/>
</dbReference>
<dbReference type="InterPro" id="IPR003593">
    <property type="entry name" value="AAA+_ATPase"/>
</dbReference>
<dbReference type="PANTHER" id="PTHR43335">
    <property type="entry name" value="ABC TRANSPORTER, ATP-BINDING PROTEIN"/>
    <property type="match status" value="1"/>
</dbReference>
<dbReference type="SMART" id="SM00382">
    <property type="entry name" value="AAA"/>
    <property type="match status" value="1"/>
</dbReference>
<dbReference type="PROSITE" id="PS50893">
    <property type="entry name" value="ABC_TRANSPORTER_2"/>
    <property type="match status" value="1"/>
</dbReference>
<dbReference type="InterPro" id="IPR027417">
    <property type="entry name" value="P-loop_NTPase"/>
</dbReference>
<dbReference type="Pfam" id="PF13732">
    <property type="entry name" value="DrrA1-3_C"/>
    <property type="match status" value="1"/>
</dbReference>
<evidence type="ECO:0000313" key="6">
    <source>
        <dbReference type="EMBL" id="TYS46597.1"/>
    </source>
</evidence>
<dbReference type="PANTHER" id="PTHR43335:SF3">
    <property type="entry name" value="ABC TRANSPORTER"/>
    <property type="match status" value="1"/>
</dbReference>
<dbReference type="Gene3D" id="3.40.50.300">
    <property type="entry name" value="P-loop containing nucleotide triphosphate hydrolases"/>
    <property type="match status" value="1"/>
</dbReference>
<keyword evidence="2" id="KW-0813">Transport</keyword>
<organism evidence="6 7">
    <name type="scientific">Bacillus infantis</name>
    <dbReference type="NCBI Taxonomy" id="324767"/>
    <lineage>
        <taxon>Bacteria</taxon>
        <taxon>Bacillati</taxon>
        <taxon>Bacillota</taxon>
        <taxon>Bacilli</taxon>
        <taxon>Bacillales</taxon>
        <taxon>Bacillaceae</taxon>
        <taxon>Bacillus</taxon>
    </lineage>
</organism>
<evidence type="ECO:0000256" key="1">
    <source>
        <dbReference type="ARBA" id="ARBA00005417"/>
    </source>
</evidence>
<dbReference type="GO" id="GO:0005524">
    <property type="term" value="F:ATP binding"/>
    <property type="evidence" value="ECO:0007669"/>
    <property type="project" value="UniProtKB-KW"/>
</dbReference>
<comment type="caution">
    <text evidence="6">The sequence shown here is derived from an EMBL/GenBank/DDBJ whole genome shotgun (WGS) entry which is preliminary data.</text>
</comment>